<dbReference type="EMBL" id="JBJQOH010000008">
    <property type="protein sequence ID" value="KAL3677245.1"/>
    <property type="molecule type" value="Genomic_DNA"/>
</dbReference>
<dbReference type="AlphaFoldDB" id="A0ABD3GF91"/>
<sequence>MLGLVNFKEAALVCSEDRSGGVRRSIANGYDTPRIRAGTSSLRMQQDSSLSQIALKQEQLLETRLAVEPSNVGLKEALVELETKMRSYADVTRETQSALFQAHEKEQSARLSRCQNLRVVGLDETVGEDTKEVIMQLFSDTLQVTNHDVESVVRIGRREGTRYVLVRFATMDGRSRVLGSRRLLQGSKIWLDADLTPSQVEERKKEVLKVKTAIQAGFVAYMREDRAVVTTRRRTETK</sequence>
<dbReference type="Proteomes" id="UP001633002">
    <property type="component" value="Unassembled WGS sequence"/>
</dbReference>
<name>A0ABD3GF91_9MARC</name>
<dbReference type="EMBL" id="JBJQOH010000008">
    <property type="protein sequence ID" value="KAL3677247.1"/>
    <property type="molecule type" value="Genomic_DNA"/>
</dbReference>
<proteinExistence type="predicted"/>
<evidence type="ECO:0008006" key="4">
    <source>
        <dbReference type="Google" id="ProtNLM"/>
    </source>
</evidence>
<accession>A0ABD3GF91</accession>
<evidence type="ECO:0000313" key="3">
    <source>
        <dbReference type="Proteomes" id="UP001633002"/>
    </source>
</evidence>
<protein>
    <recommendedName>
        <fullName evidence="4">RRM domain-containing protein</fullName>
    </recommendedName>
</protein>
<dbReference type="Gene3D" id="3.30.70.1820">
    <property type="entry name" value="L1 transposable element, RRM domain"/>
    <property type="match status" value="1"/>
</dbReference>
<evidence type="ECO:0000313" key="1">
    <source>
        <dbReference type="EMBL" id="KAL3677245.1"/>
    </source>
</evidence>
<gene>
    <name evidence="1" type="ORF">R1sor_027193</name>
    <name evidence="2" type="ORF">R1sor_027195</name>
</gene>
<comment type="caution">
    <text evidence="2">The sequence shown here is derived from an EMBL/GenBank/DDBJ whole genome shotgun (WGS) entry which is preliminary data.</text>
</comment>
<organism evidence="2 3">
    <name type="scientific">Riccia sorocarpa</name>
    <dbReference type="NCBI Taxonomy" id="122646"/>
    <lineage>
        <taxon>Eukaryota</taxon>
        <taxon>Viridiplantae</taxon>
        <taxon>Streptophyta</taxon>
        <taxon>Embryophyta</taxon>
        <taxon>Marchantiophyta</taxon>
        <taxon>Marchantiopsida</taxon>
        <taxon>Marchantiidae</taxon>
        <taxon>Marchantiales</taxon>
        <taxon>Ricciaceae</taxon>
        <taxon>Riccia</taxon>
    </lineage>
</organism>
<keyword evidence="3" id="KW-1185">Reference proteome</keyword>
<reference evidence="2 3" key="1">
    <citation type="submission" date="2024-09" db="EMBL/GenBank/DDBJ databases">
        <title>Chromosome-scale assembly of Riccia sorocarpa.</title>
        <authorList>
            <person name="Paukszto L."/>
        </authorList>
    </citation>
    <scope>NUCLEOTIDE SEQUENCE [LARGE SCALE GENOMIC DNA]</scope>
    <source>
        <strain evidence="2">LP-2024</strain>
        <tissue evidence="2">Aerial parts of the thallus</tissue>
    </source>
</reference>
<evidence type="ECO:0000313" key="2">
    <source>
        <dbReference type="EMBL" id="KAL3677247.1"/>
    </source>
</evidence>